<comment type="caution">
    <text evidence="1">The sequence shown here is derived from an EMBL/GenBank/DDBJ whole genome shotgun (WGS) entry which is preliminary data.</text>
</comment>
<dbReference type="AlphaFoldDB" id="A0A0F5K3D9"/>
<proteinExistence type="predicted"/>
<organism evidence="1 2">
    <name type="scientific">Robbsia andropogonis</name>
    <dbReference type="NCBI Taxonomy" id="28092"/>
    <lineage>
        <taxon>Bacteria</taxon>
        <taxon>Pseudomonadati</taxon>
        <taxon>Pseudomonadota</taxon>
        <taxon>Betaproteobacteria</taxon>
        <taxon>Burkholderiales</taxon>
        <taxon>Burkholderiaceae</taxon>
        <taxon>Robbsia</taxon>
    </lineage>
</organism>
<name>A0A0F5K3D9_9BURK</name>
<gene>
    <name evidence="1" type="ORF">WM40_04205</name>
</gene>
<reference evidence="1 2" key="1">
    <citation type="submission" date="2015-03" db="EMBL/GenBank/DDBJ databases">
        <title>Draft Genome Sequence of Burkholderia andropogonis type strain ICMP2807, isolated from Sorghum bicolor.</title>
        <authorList>
            <person name="Lopes-Santos L."/>
            <person name="Castro D.B."/>
            <person name="Ottoboni L.M."/>
            <person name="Park D."/>
            <person name="Weirc B.S."/>
            <person name="Destefano S.A."/>
        </authorList>
    </citation>
    <scope>NUCLEOTIDE SEQUENCE [LARGE SCALE GENOMIC DNA]</scope>
    <source>
        <strain evidence="1 2">ICMP2807</strain>
    </source>
</reference>
<dbReference type="EMBL" id="LAQU01000003">
    <property type="protein sequence ID" value="KKB64631.1"/>
    <property type="molecule type" value="Genomic_DNA"/>
</dbReference>
<dbReference type="PATRIC" id="fig|28092.6.peg.990"/>
<keyword evidence="2" id="KW-1185">Reference proteome</keyword>
<evidence type="ECO:0000313" key="2">
    <source>
        <dbReference type="Proteomes" id="UP000033618"/>
    </source>
</evidence>
<sequence>MQCPPLLAHYSQDNQAELFENDAPRRGTRISQRHVKEVESIAKIGINYVFVGSTNGAVQAVQLLETEF</sequence>
<accession>A0A0F5K3D9</accession>
<evidence type="ECO:0000313" key="1">
    <source>
        <dbReference type="EMBL" id="KKB64631.1"/>
    </source>
</evidence>
<protein>
    <submittedName>
        <fullName evidence="1">Uncharacterized protein</fullName>
    </submittedName>
</protein>
<dbReference type="Proteomes" id="UP000033618">
    <property type="component" value="Unassembled WGS sequence"/>
</dbReference>